<dbReference type="PATRIC" id="fig|1423726.3.peg.1344"/>
<protein>
    <recommendedName>
        <fullName evidence="1">Regulatory protein YycH-like domain-containing protein</fullName>
    </recommendedName>
</protein>
<evidence type="ECO:0000313" key="2">
    <source>
        <dbReference type="EMBL" id="KRK33368.1"/>
    </source>
</evidence>
<sequence>MDFKRIEIIFLIVFSCLNIFLFTSYRQNQHVETTVGTQVTEKTSTKQQMKDNQIIVPKLSTKTYEGYYLASPVTSRTLEQHSSQLYNQRYSFSGDQLQGHFYQPVTGKNRAALLRNLKIVIKNPHQILYGKEYRYSKVFSTANRLVFTQKIAEGDVFDENGELVFSVSNQRITNYQQTYISKFTTLREKEDTISAKQAVQDLYNDNAITNGATIKWARLGYSRLLDANEHTVFIPAWFVAMENKSSGNIQIKHVNAFTGAVMKNSDNNSLATSSK</sequence>
<comment type="caution">
    <text evidence="2">The sequence shown here is derived from an EMBL/GenBank/DDBJ whole genome shotgun (WGS) entry which is preliminary data.</text>
</comment>
<name>A0A0R1GH84_9LACO</name>
<evidence type="ECO:0000259" key="1">
    <source>
        <dbReference type="Pfam" id="PF09648"/>
    </source>
</evidence>
<dbReference type="OrthoDB" id="2135943at2"/>
<keyword evidence="3" id="KW-1185">Reference proteome</keyword>
<dbReference type="Proteomes" id="UP000051461">
    <property type="component" value="Unassembled WGS sequence"/>
</dbReference>
<dbReference type="RefSeq" id="WP_057905461.1">
    <property type="nucleotide sequence ID" value="NZ_AZDA01000117.1"/>
</dbReference>
<proteinExistence type="predicted"/>
<dbReference type="GO" id="GO:0016020">
    <property type="term" value="C:membrane"/>
    <property type="evidence" value="ECO:0007669"/>
    <property type="project" value="InterPro"/>
</dbReference>
<dbReference type="EMBL" id="AZDA01000117">
    <property type="protein sequence ID" value="KRK33368.1"/>
    <property type="molecule type" value="Genomic_DNA"/>
</dbReference>
<organism evidence="2 3">
    <name type="scientific">Loigolactobacillus bifermentans DSM 20003</name>
    <dbReference type="NCBI Taxonomy" id="1423726"/>
    <lineage>
        <taxon>Bacteria</taxon>
        <taxon>Bacillati</taxon>
        <taxon>Bacillota</taxon>
        <taxon>Bacilli</taxon>
        <taxon>Lactobacillales</taxon>
        <taxon>Lactobacillaceae</taxon>
        <taxon>Loigolactobacillus</taxon>
    </lineage>
</organism>
<evidence type="ECO:0000313" key="3">
    <source>
        <dbReference type="Proteomes" id="UP000051461"/>
    </source>
</evidence>
<reference evidence="2 3" key="1">
    <citation type="journal article" date="2015" name="Genome Announc.">
        <title>Expanding the biotechnology potential of lactobacilli through comparative genomics of 213 strains and associated genera.</title>
        <authorList>
            <person name="Sun Z."/>
            <person name="Harris H.M."/>
            <person name="McCann A."/>
            <person name="Guo C."/>
            <person name="Argimon S."/>
            <person name="Zhang W."/>
            <person name="Yang X."/>
            <person name="Jeffery I.B."/>
            <person name="Cooney J.C."/>
            <person name="Kagawa T.F."/>
            <person name="Liu W."/>
            <person name="Song Y."/>
            <person name="Salvetti E."/>
            <person name="Wrobel A."/>
            <person name="Rasinkangas P."/>
            <person name="Parkhill J."/>
            <person name="Rea M.C."/>
            <person name="O'Sullivan O."/>
            <person name="Ritari J."/>
            <person name="Douillard F.P."/>
            <person name="Paul Ross R."/>
            <person name="Yang R."/>
            <person name="Briner A.E."/>
            <person name="Felis G.E."/>
            <person name="de Vos W.M."/>
            <person name="Barrangou R."/>
            <person name="Klaenhammer T.R."/>
            <person name="Caufield P.W."/>
            <person name="Cui Y."/>
            <person name="Zhang H."/>
            <person name="O'Toole P.W."/>
        </authorList>
    </citation>
    <scope>NUCLEOTIDE SEQUENCE [LARGE SCALE GENOMIC DNA]</scope>
    <source>
        <strain evidence="2 3">DSM 20003</strain>
    </source>
</reference>
<dbReference type="InterPro" id="IPR018604">
    <property type="entry name" value="YycI-like"/>
</dbReference>
<feature type="domain" description="Regulatory protein YycH-like" evidence="1">
    <location>
        <begin position="39"/>
        <end position="257"/>
    </location>
</feature>
<accession>A0A0R1GH84</accession>
<dbReference type="Gene3D" id="2.40.128.690">
    <property type="entry name" value="YycH protein, domain 3-like"/>
    <property type="match status" value="1"/>
</dbReference>
<dbReference type="STRING" id="1423726.FC07_GL001297"/>
<dbReference type="Pfam" id="PF09648">
    <property type="entry name" value="YycI"/>
    <property type="match status" value="1"/>
</dbReference>
<gene>
    <name evidence="2" type="ORF">FC07_GL001297</name>
</gene>
<dbReference type="AlphaFoldDB" id="A0A0R1GH84"/>